<dbReference type="PATRIC" id="fig|656366.3.peg.1080"/>
<keyword evidence="2" id="KW-1185">Reference proteome</keyword>
<reference evidence="2" key="1">
    <citation type="submission" date="2015-09" db="EMBL/GenBank/DDBJ databases">
        <title>Complete genome of Arthrobacter alpinus strain R3.8.</title>
        <authorList>
            <person name="See-Too W.S."/>
            <person name="Chan K.G."/>
        </authorList>
    </citation>
    <scope>NUCLEOTIDE SEQUENCE [LARGE SCALE GENOMIC DNA]</scope>
    <source>
        <strain evidence="2">R3.8</strain>
    </source>
</reference>
<evidence type="ECO:0000313" key="1">
    <source>
        <dbReference type="EMBL" id="ALE91834.1"/>
    </source>
</evidence>
<evidence type="ECO:0000313" key="2">
    <source>
        <dbReference type="Proteomes" id="UP000062833"/>
    </source>
</evidence>
<protein>
    <submittedName>
        <fullName evidence="1">Uncharacterized protein</fullName>
    </submittedName>
</protein>
<accession>A0A0M4QLP4</accession>
<dbReference type="OrthoDB" id="4941772at2"/>
<dbReference type="AlphaFoldDB" id="A0A0M4QLP4"/>
<organism evidence="1 2">
    <name type="scientific">Arthrobacter alpinus</name>
    <dbReference type="NCBI Taxonomy" id="656366"/>
    <lineage>
        <taxon>Bacteria</taxon>
        <taxon>Bacillati</taxon>
        <taxon>Actinomycetota</taxon>
        <taxon>Actinomycetes</taxon>
        <taxon>Micrococcales</taxon>
        <taxon>Micrococcaceae</taxon>
        <taxon>Arthrobacter</taxon>
    </lineage>
</organism>
<dbReference type="RefSeq" id="WP_062006187.1">
    <property type="nucleotide sequence ID" value="NZ_CP012677.1"/>
</dbReference>
<name>A0A0M4QLP4_9MICC</name>
<dbReference type="EMBL" id="CP012677">
    <property type="protein sequence ID" value="ALE91834.1"/>
    <property type="molecule type" value="Genomic_DNA"/>
</dbReference>
<proteinExistence type="predicted"/>
<dbReference type="Proteomes" id="UP000062833">
    <property type="component" value="Chromosome"/>
</dbReference>
<gene>
    <name evidence="1" type="ORF">AOC05_05020</name>
</gene>
<dbReference type="KEGG" id="aaq:AOC05_05020"/>
<sequence>MQTADYEHIQLKNRLATHLDRIPELLEDLDITITMQAKTGGAVGGGVSPKERNVFHIGASEIRSRYHSLLSSLCIVVDKDLGRFEYVTDTTKLAHKANAHSGWLATHDEANDWVRDLDDLARERNRVVDRRAEGRVFAGQCPTEADGIACNTPLFTNKGEPNSRCPKCKATWDATTWRQEALQAAGIRQGTAAEISRAVSDPVTMEGIKPATIRQWASRGKIAPIGRNDLGKPVYQIRKVRNLWARMKVSSYAKAA</sequence>